<dbReference type="AlphaFoldDB" id="A0A916PHH9"/>
<reference evidence="2" key="1">
    <citation type="submission" date="2015-03" db="EMBL/GenBank/DDBJ databases">
        <authorList>
            <consortium name="Pathogen Informatics"/>
        </authorList>
    </citation>
    <scope>NUCLEOTIDE SEQUENCE [LARGE SCALE GENOMIC DNA]</scope>
    <source>
        <strain evidence="2">N09902308</strain>
    </source>
</reference>
<gene>
    <name evidence="1" type="ORF">ERS007739_04965</name>
</gene>
<proteinExistence type="predicted"/>
<sequence length="35" mass="3850">MTSAVDERMLVSFFSRVTLMSRSSGRGLIPTTMPS</sequence>
<dbReference type="EMBL" id="CSBK01003471">
    <property type="protein sequence ID" value="CPA94597.1"/>
    <property type="molecule type" value="Genomic_DNA"/>
</dbReference>
<name>A0A916PHH9_MYCTX</name>
<evidence type="ECO:0000313" key="2">
    <source>
        <dbReference type="Proteomes" id="UP000039021"/>
    </source>
</evidence>
<comment type="caution">
    <text evidence="1">The sequence shown here is derived from an EMBL/GenBank/DDBJ whole genome shotgun (WGS) entry which is preliminary data.</text>
</comment>
<accession>A0A916PHH9</accession>
<protein>
    <submittedName>
        <fullName evidence="1">Uncharacterized protein</fullName>
    </submittedName>
</protein>
<organism evidence="1 2">
    <name type="scientific">Mycobacterium tuberculosis</name>
    <dbReference type="NCBI Taxonomy" id="1773"/>
    <lineage>
        <taxon>Bacteria</taxon>
        <taxon>Bacillati</taxon>
        <taxon>Actinomycetota</taxon>
        <taxon>Actinomycetes</taxon>
        <taxon>Mycobacteriales</taxon>
        <taxon>Mycobacteriaceae</taxon>
        <taxon>Mycobacterium</taxon>
        <taxon>Mycobacterium tuberculosis complex</taxon>
    </lineage>
</organism>
<dbReference type="Proteomes" id="UP000039021">
    <property type="component" value="Unassembled WGS sequence"/>
</dbReference>
<evidence type="ECO:0000313" key="1">
    <source>
        <dbReference type="EMBL" id="CPA94597.1"/>
    </source>
</evidence>